<feature type="compositionally biased region" description="Basic and acidic residues" evidence="1">
    <location>
        <begin position="72"/>
        <end position="81"/>
    </location>
</feature>
<dbReference type="Pfam" id="PF10551">
    <property type="entry name" value="MULE"/>
    <property type="match status" value="1"/>
</dbReference>
<dbReference type="PANTHER" id="PTHR31569:SF4">
    <property type="entry name" value="SWIM-TYPE DOMAIN-CONTAINING PROTEIN"/>
    <property type="match status" value="1"/>
</dbReference>
<dbReference type="PANTHER" id="PTHR31569">
    <property type="entry name" value="SWIM-TYPE DOMAIN-CONTAINING PROTEIN"/>
    <property type="match status" value="1"/>
</dbReference>
<organism evidence="3 4">
    <name type="scientific">Papaver atlanticum</name>
    <dbReference type="NCBI Taxonomy" id="357466"/>
    <lineage>
        <taxon>Eukaryota</taxon>
        <taxon>Viridiplantae</taxon>
        <taxon>Streptophyta</taxon>
        <taxon>Embryophyta</taxon>
        <taxon>Tracheophyta</taxon>
        <taxon>Spermatophyta</taxon>
        <taxon>Magnoliopsida</taxon>
        <taxon>Ranunculales</taxon>
        <taxon>Papaveraceae</taxon>
        <taxon>Papaveroideae</taxon>
        <taxon>Papaver</taxon>
    </lineage>
</organism>
<dbReference type="InterPro" id="IPR018289">
    <property type="entry name" value="MULE_transposase_dom"/>
</dbReference>
<dbReference type="AlphaFoldDB" id="A0AAD4SDV2"/>
<dbReference type="InterPro" id="IPR052579">
    <property type="entry name" value="Zinc_finger_SWIM"/>
</dbReference>
<evidence type="ECO:0000313" key="4">
    <source>
        <dbReference type="Proteomes" id="UP001202328"/>
    </source>
</evidence>
<evidence type="ECO:0000256" key="1">
    <source>
        <dbReference type="SAM" id="MobiDB-lite"/>
    </source>
</evidence>
<feature type="domain" description="MULE transposase" evidence="2">
    <location>
        <begin position="389"/>
        <end position="484"/>
    </location>
</feature>
<feature type="region of interest" description="Disordered" evidence="1">
    <location>
        <begin position="63"/>
        <end position="115"/>
    </location>
</feature>
<keyword evidence="4" id="KW-1185">Reference proteome</keyword>
<evidence type="ECO:0000259" key="2">
    <source>
        <dbReference type="Pfam" id="PF10551"/>
    </source>
</evidence>
<evidence type="ECO:0000313" key="3">
    <source>
        <dbReference type="EMBL" id="KAI3898649.1"/>
    </source>
</evidence>
<protein>
    <recommendedName>
        <fullName evidence="2">MULE transposase domain-containing protein</fullName>
    </recommendedName>
</protein>
<feature type="compositionally biased region" description="Polar residues" evidence="1">
    <location>
        <begin position="103"/>
        <end position="115"/>
    </location>
</feature>
<proteinExistence type="predicted"/>
<name>A0AAD4SDV2_9MAGN</name>
<comment type="caution">
    <text evidence="3">The sequence shown here is derived from an EMBL/GenBank/DDBJ whole genome shotgun (WGS) entry which is preliminary data.</text>
</comment>
<dbReference type="Proteomes" id="UP001202328">
    <property type="component" value="Unassembled WGS sequence"/>
</dbReference>
<dbReference type="EMBL" id="JAJJMB010011819">
    <property type="protein sequence ID" value="KAI3898649.1"/>
    <property type="molecule type" value="Genomic_DNA"/>
</dbReference>
<accession>A0AAD4SDV2</accession>
<reference evidence="3" key="1">
    <citation type="submission" date="2022-04" db="EMBL/GenBank/DDBJ databases">
        <title>A functionally conserved STORR gene fusion in Papaver species that diverged 16.8 million years ago.</title>
        <authorList>
            <person name="Catania T."/>
        </authorList>
    </citation>
    <scope>NUCLEOTIDE SEQUENCE</scope>
    <source>
        <strain evidence="3">S-188037</strain>
    </source>
</reference>
<gene>
    <name evidence="3" type="ORF">MKW98_000762</name>
</gene>
<sequence>MRNRSSKKKKIQCPGKKLHSKRLVNLLNMRKIDVFLADPSVPFVPVEPPVDWDTISIEVQDTVPNTKRLRHDAKSDSDHDNGGLQQPFLRNNQMNEGDDSSVSRDSSAGDVSSGEQQLCEDWTKIGVLDCNQDDNKEKGAVGSEHMEASMVKNMDTRGKKVDLTQCFMSDQVFDSRDALIEWCQEVGRKNMSVVVISKSRKPAQGRVARLELGCERGGVYRNHKKKTDTPTLKDLTKKRESGTRKCGCPFTLKGVWMAGDKWKVRVHCGAHNHELPETLVGHSYVARLKEKEKQILVDLTKSGARPRQVLSTLKQRSKENMSMRATYNARATLKLIEIEGKSAMQQVLGLLSKHHYVEWHRRDKETDALKDIFWTHPESLQLALGSHSVLMVDCTYKTNRFGSLLLRIVGVTSTGKLFTVAFIFMEAETEYHYTWALTRLKRLFSPNTLPSIFVTDGGIALVNVISTVFPQAEWLLCSSHVLKNVSENCKQFFESDDEFEIFLKEWTNLTQVRTKDEYAEAFCDFVLTWTSYPGCIQYLRDTWLRHKERFVLAWTKFIKHFGNTAINRVGNYHAKLKSQLGSSASTFSTCWTTMHQMICNELVDIKASFEKSLISVPHEYLLPAFKELGGYVSHRAMELLLLEHNRSEGVGIDVGVCGCVLRLSYGLPCAHEIVQYCRNGTGIPLSEIDPQWKLLSAVPMPEEHSEFDYLPQLILVRERWEKASKSERELMQKKLSEIACF</sequence>